<dbReference type="EMBL" id="JAWDGP010006603">
    <property type="protein sequence ID" value="KAK3738123.1"/>
    <property type="molecule type" value="Genomic_DNA"/>
</dbReference>
<keyword evidence="2" id="KW-1185">Reference proteome</keyword>
<evidence type="ECO:0000313" key="1">
    <source>
        <dbReference type="EMBL" id="KAK3738123.1"/>
    </source>
</evidence>
<sequence length="120" mass="13951">MSTVGWSESSSLTSRLNLSERWEWMGGDIVDSVWCKKKRKRNQQIAYNLYENRREASLNVLWTLKIVFLKRYIICLKKSETCDGQNRPPVNHDTGQFIGIIGESTNLSRRFTHIGVYAHS</sequence>
<dbReference type="AlphaFoldDB" id="A0AAE0YA45"/>
<organism evidence="1 2">
    <name type="scientific">Elysia crispata</name>
    <name type="common">lettuce slug</name>
    <dbReference type="NCBI Taxonomy" id="231223"/>
    <lineage>
        <taxon>Eukaryota</taxon>
        <taxon>Metazoa</taxon>
        <taxon>Spiralia</taxon>
        <taxon>Lophotrochozoa</taxon>
        <taxon>Mollusca</taxon>
        <taxon>Gastropoda</taxon>
        <taxon>Heterobranchia</taxon>
        <taxon>Euthyneura</taxon>
        <taxon>Panpulmonata</taxon>
        <taxon>Sacoglossa</taxon>
        <taxon>Placobranchoidea</taxon>
        <taxon>Plakobranchidae</taxon>
        <taxon>Elysia</taxon>
    </lineage>
</organism>
<reference evidence="1" key="1">
    <citation type="journal article" date="2023" name="G3 (Bethesda)">
        <title>A reference genome for the long-term kleptoplast-retaining sea slug Elysia crispata morphotype clarki.</title>
        <authorList>
            <person name="Eastman K.E."/>
            <person name="Pendleton A.L."/>
            <person name="Shaikh M.A."/>
            <person name="Suttiyut T."/>
            <person name="Ogas R."/>
            <person name="Tomko P."/>
            <person name="Gavelis G."/>
            <person name="Widhalm J.R."/>
            <person name="Wisecaver J.H."/>
        </authorList>
    </citation>
    <scope>NUCLEOTIDE SEQUENCE</scope>
    <source>
        <strain evidence="1">ECLA1</strain>
    </source>
</reference>
<accession>A0AAE0YA45</accession>
<name>A0AAE0YA45_9GAST</name>
<protein>
    <submittedName>
        <fullName evidence="1">Uncharacterized protein</fullName>
    </submittedName>
</protein>
<dbReference type="Proteomes" id="UP001283361">
    <property type="component" value="Unassembled WGS sequence"/>
</dbReference>
<gene>
    <name evidence="1" type="ORF">RRG08_027736</name>
</gene>
<comment type="caution">
    <text evidence="1">The sequence shown here is derived from an EMBL/GenBank/DDBJ whole genome shotgun (WGS) entry which is preliminary data.</text>
</comment>
<evidence type="ECO:0000313" key="2">
    <source>
        <dbReference type="Proteomes" id="UP001283361"/>
    </source>
</evidence>
<proteinExistence type="predicted"/>